<evidence type="ECO:0000313" key="2">
    <source>
        <dbReference type="EMBL" id="NLR62871.1"/>
    </source>
</evidence>
<keyword evidence="1" id="KW-1133">Transmembrane helix</keyword>
<gene>
    <name evidence="2" type="ORF">HGH92_01010</name>
</gene>
<name>A0A847RU13_9BACT</name>
<keyword evidence="3" id="KW-1185">Reference proteome</keyword>
<evidence type="ECO:0000256" key="1">
    <source>
        <dbReference type="SAM" id="Phobius"/>
    </source>
</evidence>
<reference evidence="2 3" key="1">
    <citation type="submission" date="2020-04" db="EMBL/GenBank/DDBJ databases">
        <authorList>
            <person name="Yin C."/>
        </authorList>
    </citation>
    <scope>NUCLEOTIDE SEQUENCE [LARGE SCALE GENOMIC DNA]</scope>
    <source>
        <strain evidence="2 3">Ae27</strain>
    </source>
</reference>
<keyword evidence="1" id="KW-0472">Membrane</keyword>
<proteinExistence type="predicted"/>
<evidence type="ECO:0000313" key="3">
    <source>
        <dbReference type="Proteomes" id="UP000570474"/>
    </source>
</evidence>
<dbReference type="Proteomes" id="UP000570474">
    <property type="component" value="Unassembled WGS sequence"/>
</dbReference>
<dbReference type="EMBL" id="JABAIA010000001">
    <property type="protein sequence ID" value="NLR62871.1"/>
    <property type="molecule type" value="Genomic_DNA"/>
</dbReference>
<dbReference type="RefSeq" id="WP_168868913.1">
    <property type="nucleotide sequence ID" value="NZ_JABAIA010000001.1"/>
</dbReference>
<accession>A0A847RU13</accession>
<keyword evidence="1" id="KW-0812">Transmembrane</keyword>
<dbReference type="AlphaFoldDB" id="A0A847RU13"/>
<comment type="caution">
    <text evidence="2">The sequence shown here is derived from an EMBL/GenBank/DDBJ whole genome shotgun (WGS) entry which is preliminary data.</text>
</comment>
<organism evidence="2 3">
    <name type="scientific">Chitinophaga varians</name>
    <dbReference type="NCBI Taxonomy" id="2202339"/>
    <lineage>
        <taxon>Bacteria</taxon>
        <taxon>Pseudomonadati</taxon>
        <taxon>Bacteroidota</taxon>
        <taxon>Chitinophagia</taxon>
        <taxon>Chitinophagales</taxon>
        <taxon>Chitinophagaceae</taxon>
        <taxon>Chitinophaga</taxon>
    </lineage>
</organism>
<protein>
    <submittedName>
        <fullName evidence="2">Uncharacterized protein</fullName>
    </submittedName>
</protein>
<feature type="transmembrane region" description="Helical" evidence="1">
    <location>
        <begin position="27"/>
        <end position="50"/>
    </location>
</feature>
<sequence>MKNLIINHGDGPHELNGLESTPDRTEILFRAIFVLLVFCALISIFFLSIFY</sequence>